<dbReference type="RefSeq" id="WP_129425846.1">
    <property type="nucleotide sequence ID" value="NZ_SDPW01000001.1"/>
</dbReference>
<feature type="binding site" evidence="7">
    <location>
        <position position="147"/>
    </location>
    <ligand>
        <name>[4Fe-4S] cluster</name>
        <dbReference type="ChEBI" id="CHEBI:49883"/>
        <label>2</label>
    </ligand>
</feature>
<dbReference type="EMBL" id="SDPW01000001">
    <property type="protein sequence ID" value="RXZ54955.1"/>
    <property type="molecule type" value="Genomic_DNA"/>
</dbReference>
<feature type="binding site" evidence="7">
    <location>
        <position position="23"/>
    </location>
    <ligand>
        <name>[4Fe-4S] cluster</name>
        <dbReference type="ChEBI" id="CHEBI:49883"/>
        <label>2</label>
    </ligand>
</feature>
<feature type="binding site" evidence="7">
    <location>
        <position position="150"/>
    </location>
    <ligand>
        <name>[4Fe-4S] cluster</name>
        <dbReference type="ChEBI" id="CHEBI:49883"/>
        <label>2</label>
    </ligand>
</feature>
<evidence type="ECO:0000256" key="2">
    <source>
        <dbReference type="ARBA" id="ARBA00022485"/>
    </source>
</evidence>
<evidence type="ECO:0000313" key="10">
    <source>
        <dbReference type="EMBL" id="RXZ54955.1"/>
    </source>
</evidence>
<proteinExistence type="predicted"/>
<feature type="binding site" evidence="7">
    <location>
        <position position="121"/>
    </location>
    <ligand>
        <name>[4Fe-4S] cluster</name>
        <dbReference type="ChEBI" id="CHEBI:49883"/>
        <label>4</label>
    </ligand>
</feature>
<comment type="caution">
    <text evidence="10">The sequence shown here is derived from an EMBL/GenBank/DDBJ whole genome shotgun (WGS) entry which is preliminary data.</text>
</comment>
<keyword evidence="2 7" id="KW-0004">4Fe-4S</keyword>
<keyword evidence="5 7" id="KW-0408">Iron</keyword>
<reference evidence="10 11" key="1">
    <citation type="submission" date="2019-01" db="EMBL/GenBank/DDBJ databases">
        <title>Senegalimassilia sp. nov. KGMB04484 isolated human feces.</title>
        <authorList>
            <person name="Han K.-I."/>
            <person name="Kim J.-S."/>
            <person name="Lee K.C."/>
            <person name="Suh M.K."/>
            <person name="Eom M.K."/>
            <person name="Lee J.H."/>
            <person name="Park S.-H."/>
            <person name="Kang S.W."/>
            <person name="Park J.-E."/>
            <person name="Oh B.S."/>
            <person name="Yu S.Y."/>
            <person name="Choi S.-H."/>
            <person name="Lee D.H."/>
            <person name="Yoon H."/>
            <person name="Kim B.-Y."/>
            <person name="Lee J.H."/>
            <person name="Lee J.-S."/>
        </authorList>
    </citation>
    <scope>NUCLEOTIDE SEQUENCE [LARGE SCALE GENOMIC DNA]</scope>
    <source>
        <strain evidence="10 11">KGMB04484</strain>
    </source>
</reference>
<evidence type="ECO:0000256" key="8">
    <source>
        <dbReference type="SAM" id="Phobius"/>
    </source>
</evidence>
<dbReference type="Gene3D" id="3.30.70.20">
    <property type="match status" value="2"/>
</dbReference>
<dbReference type="OrthoDB" id="9779457at2"/>
<keyword evidence="4" id="KW-0677">Repeat</keyword>
<feature type="domain" description="4Fe-4S ferredoxin-type" evidence="9">
    <location>
        <begin position="4"/>
        <end position="35"/>
    </location>
</feature>
<keyword evidence="11" id="KW-1185">Reference proteome</keyword>
<name>A0A4Q2K0K0_9ACTN</name>
<dbReference type="GO" id="GO:0051539">
    <property type="term" value="F:4 iron, 4 sulfur cluster binding"/>
    <property type="evidence" value="ECO:0007669"/>
    <property type="project" value="UniProtKB-KW"/>
</dbReference>
<dbReference type="PANTHER" id="PTHR43545">
    <property type="entry name" value="FORMATE DEHYDROGENASE, NITRATE-INDUCIBLE, IRON-SULFUR SUBUNIT"/>
    <property type="match status" value="1"/>
</dbReference>
<dbReference type="PROSITE" id="PS51379">
    <property type="entry name" value="4FE4S_FER_2"/>
    <property type="match status" value="2"/>
</dbReference>
<dbReference type="GO" id="GO:0030313">
    <property type="term" value="C:cell envelope"/>
    <property type="evidence" value="ECO:0007669"/>
    <property type="project" value="UniProtKB-SubCell"/>
</dbReference>
<keyword evidence="6 7" id="KW-0411">Iron-sulfur</keyword>
<feature type="binding site" evidence="7">
    <location>
        <position position="118"/>
    </location>
    <ligand>
        <name>[4Fe-4S] cluster</name>
        <dbReference type="ChEBI" id="CHEBI:49883"/>
        <label>4</label>
    </ligand>
</feature>
<dbReference type="Pfam" id="PF13247">
    <property type="entry name" value="Fer4_11"/>
    <property type="match status" value="1"/>
</dbReference>
<sequence length="313" mass="33669">MTEMAILFDSSKCTGCKGCQVACKCWNNLPSYMKGANAKEDFTGTYQNPPDLNGTTRLIMTFDERDGAGQKPVEWAFGRRSCMHCEDAPCAAVCSGGALVRNEDTGFVEVDQSRCVGCKYCLDACLYDVPRYDGDNGILGRAVINKCTGCGDRVEHGMAPACVSTCQPQALRFGTREEMLAYGQERVEVLRGRGFADASLYGADQIGGAHVLHVLKYPLDRYELPENPEVSATVAMTQVMKPITGALSGLTVVGLAAMFGLAAGYKRDKLAYNPATKDTIDVATGAVVKHGDGQDEMSVMEHITENIGKKGGR</sequence>
<dbReference type="GO" id="GO:0015944">
    <property type="term" value="P:formate oxidation"/>
    <property type="evidence" value="ECO:0007669"/>
    <property type="project" value="InterPro"/>
</dbReference>
<dbReference type="AlphaFoldDB" id="A0A4Q2K0K0"/>
<gene>
    <name evidence="10" type="ORF">ET524_11030</name>
</gene>
<organism evidence="10 11">
    <name type="scientific">Senegalimassilia faecalis</name>
    <dbReference type="NCBI Taxonomy" id="2509433"/>
    <lineage>
        <taxon>Bacteria</taxon>
        <taxon>Bacillati</taxon>
        <taxon>Actinomycetota</taxon>
        <taxon>Coriobacteriia</taxon>
        <taxon>Coriobacteriales</taxon>
        <taxon>Coriobacteriaceae</taxon>
        <taxon>Senegalimassilia</taxon>
    </lineage>
</organism>
<evidence type="ECO:0000256" key="5">
    <source>
        <dbReference type="ARBA" id="ARBA00023004"/>
    </source>
</evidence>
<evidence type="ECO:0000256" key="6">
    <source>
        <dbReference type="ARBA" id="ARBA00023014"/>
    </source>
</evidence>
<protein>
    <submittedName>
        <fullName evidence="10">4Fe-4S dicluster domain-containing protein</fullName>
    </submittedName>
</protein>
<keyword evidence="8" id="KW-0472">Membrane</keyword>
<evidence type="ECO:0000256" key="4">
    <source>
        <dbReference type="ARBA" id="ARBA00022737"/>
    </source>
</evidence>
<feature type="binding site" evidence="7">
    <location>
        <position position="19"/>
    </location>
    <ligand>
        <name>[4Fe-4S] cluster</name>
        <dbReference type="ChEBI" id="CHEBI:49883"/>
        <label>1</label>
    </ligand>
</feature>
<dbReference type="InterPro" id="IPR051555">
    <property type="entry name" value="FDH_Electron_Transfer_Unit"/>
</dbReference>
<feature type="binding site" evidence="7">
    <location>
        <position position="13"/>
    </location>
    <ligand>
        <name>[4Fe-4S] cluster</name>
        <dbReference type="ChEBI" id="CHEBI:49883"/>
        <label>1</label>
    </ligand>
</feature>
<feature type="domain" description="4Fe-4S ferredoxin-type" evidence="9">
    <location>
        <begin position="106"/>
        <end position="135"/>
    </location>
</feature>
<dbReference type="PANTHER" id="PTHR43545:SF6">
    <property type="entry name" value="FORMATE DEHYDROGENASE, NITRATE-INDUCIBLE, IRON-SULFUR SUBUNIT"/>
    <property type="match status" value="1"/>
</dbReference>
<comment type="cofactor">
    <cofactor evidence="7">
        <name>[4Fe-4S] cluster</name>
        <dbReference type="ChEBI" id="CHEBI:49883"/>
    </cofactor>
    <text evidence="7">Binds 4 [4Fe-4S] clusters per subunit.</text>
</comment>
<feature type="binding site" evidence="7">
    <location>
        <position position="115"/>
    </location>
    <ligand>
        <name>[4Fe-4S] cluster</name>
        <dbReference type="ChEBI" id="CHEBI:49883"/>
        <label>4</label>
    </ligand>
</feature>
<dbReference type="SUPFAM" id="SSF54862">
    <property type="entry name" value="4Fe-4S ferredoxins"/>
    <property type="match status" value="1"/>
</dbReference>
<keyword evidence="3 7" id="KW-0479">Metal-binding</keyword>
<feature type="binding site" evidence="7">
    <location>
        <position position="166"/>
    </location>
    <ligand>
        <name>[4Fe-4S] cluster</name>
        <dbReference type="ChEBI" id="CHEBI:49883"/>
        <label>1</label>
    </ligand>
</feature>
<feature type="binding site" evidence="7">
    <location>
        <position position="90"/>
    </location>
    <ligand>
        <name>[4Fe-4S] cluster</name>
        <dbReference type="ChEBI" id="CHEBI:49883"/>
        <label>3</label>
    </ligand>
</feature>
<evidence type="ECO:0000313" key="11">
    <source>
        <dbReference type="Proteomes" id="UP000293345"/>
    </source>
</evidence>
<dbReference type="Proteomes" id="UP000293345">
    <property type="component" value="Unassembled WGS sequence"/>
</dbReference>
<evidence type="ECO:0000256" key="1">
    <source>
        <dbReference type="ARBA" id="ARBA00004196"/>
    </source>
</evidence>
<keyword evidence="8" id="KW-1133">Transmembrane helix</keyword>
<dbReference type="InterPro" id="IPR017896">
    <property type="entry name" value="4Fe4S_Fe-S-bd"/>
</dbReference>
<feature type="binding site" evidence="7">
    <location>
        <position position="16"/>
    </location>
    <ligand>
        <name>[4Fe-4S] cluster</name>
        <dbReference type="ChEBI" id="CHEBI:49883"/>
        <label>1</label>
    </ligand>
</feature>
<keyword evidence="8" id="KW-0812">Transmembrane</keyword>
<feature type="binding site" evidence="7">
    <location>
        <position position="85"/>
    </location>
    <ligand>
        <name>[4Fe-4S] cluster</name>
        <dbReference type="ChEBI" id="CHEBI:49883"/>
        <label>3</label>
    </ligand>
</feature>
<accession>A0A4Q2K0K0</accession>
<dbReference type="PIRSF" id="PIRSF036298">
    <property type="entry name" value="FDH_4Fe4S"/>
    <property type="match status" value="1"/>
</dbReference>
<feature type="binding site" evidence="7">
    <location>
        <position position="162"/>
    </location>
    <ligand>
        <name>[4Fe-4S] cluster</name>
        <dbReference type="ChEBI" id="CHEBI:49883"/>
        <label>2</label>
    </ligand>
</feature>
<dbReference type="GO" id="GO:0046872">
    <property type="term" value="F:metal ion binding"/>
    <property type="evidence" value="ECO:0007669"/>
    <property type="project" value="UniProtKB-KW"/>
</dbReference>
<evidence type="ECO:0000256" key="7">
    <source>
        <dbReference type="PIRSR" id="PIRSR036298-50"/>
    </source>
</evidence>
<feature type="binding site" evidence="7">
    <location>
        <position position="94"/>
    </location>
    <ligand>
        <name>[4Fe-4S] cluster</name>
        <dbReference type="ChEBI" id="CHEBI:49883"/>
        <label>4</label>
    </ligand>
</feature>
<dbReference type="InterPro" id="IPR014603">
    <property type="entry name" value="Formate_DH_Fe-S_su"/>
</dbReference>
<comment type="subcellular location">
    <subcellularLocation>
        <location evidence="1">Cell envelope</location>
    </subcellularLocation>
</comment>
<dbReference type="GO" id="GO:0045333">
    <property type="term" value="P:cellular respiration"/>
    <property type="evidence" value="ECO:0007669"/>
    <property type="project" value="InterPro"/>
</dbReference>
<feature type="binding site" evidence="7">
    <location>
        <position position="82"/>
    </location>
    <ligand>
        <name>[4Fe-4S] cluster</name>
        <dbReference type="ChEBI" id="CHEBI:49883"/>
        <label>3</label>
    </ligand>
</feature>
<feature type="binding site" evidence="7">
    <location>
        <position position="125"/>
    </location>
    <ligand>
        <name>[4Fe-4S] cluster</name>
        <dbReference type="ChEBI" id="CHEBI:49883"/>
        <label>3</label>
    </ligand>
</feature>
<evidence type="ECO:0000256" key="3">
    <source>
        <dbReference type="ARBA" id="ARBA00022723"/>
    </source>
</evidence>
<evidence type="ECO:0000259" key="9">
    <source>
        <dbReference type="PROSITE" id="PS51379"/>
    </source>
</evidence>
<feature type="transmembrane region" description="Helical" evidence="8">
    <location>
        <begin position="246"/>
        <end position="265"/>
    </location>
</feature>